<feature type="signal peptide" evidence="1">
    <location>
        <begin position="1"/>
        <end position="21"/>
    </location>
</feature>
<feature type="chain" id="PRO_5002061545" description="Sushi domain-containing protein" evidence="1">
    <location>
        <begin position="22"/>
        <end position="152"/>
    </location>
</feature>
<keyword evidence="1" id="KW-0732">Signal</keyword>
<gene>
    <name evidence="2" type="ORF">OESDEN_07847</name>
</gene>
<proteinExistence type="predicted"/>
<dbReference type="EMBL" id="KN551464">
    <property type="protein sequence ID" value="KHJ92270.1"/>
    <property type="molecule type" value="Genomic_DNA"/>
</dbReference>
<evidence type="ECO:0008006" key="4">
    <source>
        <dbReference type="Google" id="ProtNLM"/>
    </source>
</evidence>
<protein>
    <recommendedName>
        <fullName evidence="4">Sushi domain-containing protein</fullName>
    </recommendedName>
</protein>
<organism evidence="2 3">
    <name type="scientific">Oesophagostomum dentatum</name>
    <name type="common">Nodular worm</name>
    <dbReference type="NCBI Taxonomy" id="61180"/>
    <lineage>
        <taxon>Eukaryota</taxon>
        <taxon>Metazoa</taxon>
        <taxon>Ecdysozoa</taxon>
        <taxon>Nematoda</taxon>
        <taxon>Chromadorea</taxon>
        <taxon>Rhabditida</taxon>
        <taxon>Rhabditina</taxon>
        <taxon>Rhabditomorpha</taxon>
        <taxon>Strongyloidea</taxon>
        <taxon>Strongylidae</taxon>
        <taxon>Oesophagostomum</taxon>
    </lineage>
</organism>
<keyword evidence="3" id="KW-1185">Reference proteome</keyword>
<accession>A0A0B1TA69</accession>
<dbReference type="Proteomes" id="UP000053660">
    <property type="component" value="Unassembled WGS sequence"/>
</dbReference>
<name>A0A0B1TA69_OESDE</name>
<sequence length="152" mass="16973">MHKQRRYVVIVLAIITTTALALKVCPRCYFSIYIERCELRKDRKTCYTAKQANVQKRENGGKSCILTYQCPEPLVAYGTLLKTLDLQRLRMQITCPSGTNAYVFNSNGYTQYTGNPIQCVDNGQDTGTPSVWTTVLPGGNTQFQSIACLSAT</sequence>
<evidence type="ECO:0000313" key="3">
    <source>
        <dbReference type="Proteomes" id="UP000053660"/>
    </source>
</evidence>
<dbReference type="AlphaFoldDB" id="A0A0B1TA69"/>
<evidence type="ECO:0000313" key="2">
    <source>
        <dbReference type="EMBL" id="KHJ92270.1"/>
    </source>
</evidence>
<reference evidence="2 3" key="1">
    <citation type="submission" date="2014-03" db="EMBL/GenBank/DDBJ databases">
        <title>Draft genome of the hookworm Oesophagostomum dentatum.</title>
        <authorList>
            <person name="Mitreva M."/>
        </authorList>
    </citation>
    <scope>NUCLEOTIDE SEQUENCE [LARGE SCALE GENOMIC DNA]</scope>
    <source>
        <strain evidence="2 3">OD-Hann</strain>
    </source>
</reference>
<evidence type="ECO:0000256" key="1">
    <source>
        <dbReference type="SAM" id="SignalP"/>
    </source>
</evidence>